<sequence>MVSDNYPTIISINELGTVIPNKLIKRLLFSYNVYTKEGTNSHGGAVLAVDKKLKCHQLDIKEPNIIAVQTLINDKEFVIASIYSPPAEKLPISAMTTLLNQGKNILLIGDLNAKHQDWGCPDQQVNPKGRVLAEWIINHNLNVLNAGLKTSLRSDTTIDLFISTEQPEASECRTLAYNGSDHLPVLTNFLDLNTSTENHLVPRTYWKVFSSILIVVQDQLQCEQEALMKNSDDTFSWFMIFESFLAALKLRVTEWQEVKRKRPSISSSLRILLRHKHYLQNRYRHTKYEEDRLRLRSWNVLVKQEFQSHRQRSWEQFISNVASPNPTTFWRTVKKLNKKKSAEFVALTEEKMVHRKPEDIVKSLNEHFTERHSLPKLNMTNSLDKEAQELWRIYSSAERDDINLVSYHSDLQFEKQDLKKTINSLKSKNSSGFDHVSNKMIKLLPTHYHTLLTNAYNNLFRNAHWGKEWKIARTICLNKSDDPAPRTNQLRPISMLPAFSKIYEKLFLMRFNSWSQRMNVLPSQQSGARPHQATTTRVNCLLEQITQSLLHNSFTPVVYIDFLQAFDKLWQQGLLLKLNRLNCPSPYLIWIANYFTERSLKIDYGGIESALVKVERGAPQGSCLGPVMYVISHHDIPYIFENPIHVHAYVDDIAIAYIPSFHLKLKPQIGQMNERINRDMGNLLKYSNDWHQPLNPNKTEFVVYHKSIQCPKLDIYYDGVRIIQKKNFKYLGFHLDAKLSFRNMIDAQCLKLRKAYIILKFIHRQFPSFSKLKMKFFNTYIWPHMYMMATIYCLFSKTSRERVAAFYRRCLRLIHSLFQCPTADLHQHFQLPTIEKRYKKSLVKRMKNIQLHEPVFLEYALQYKFLLNTIYYHYRIKACMNDDTFAKTNLRINRWYHATFVYDSTVKQQLISLNGLLDGNRTVSNHLCATVALFTIGGGPAGGDSSPFICYSGSIDHFGTSYRVKSPCEIDLNAILFCYFQFESFSPFIDSESNLIDAINSNGIQTIGGEGESQRHIVNHGYQIPEA</sequence>
<evidence type="ECO:0000313" key="2">
    <source>
        <dbReference type="EMBL" id="CAF0985689.1"/>
    </source>
</evidence>
<dbReference type="EMBL" id="CAJNOR010000701">
    <property type="protein sequence ID" value="CAF0985689.1"/>
    <property type="molecule type" value="Genomic_DNA"/>
</dbReference>
<dbReference type="SUPFAM" id="SSF56219">
    <property type="entry name" value="DNase I-like"/>
    <property type="match status" value="1"/>
</dbReference>
<protein>
    <recommendedName>
        <fullName evidence="1">Reverse transcriptase domain-containing protein</fullName>
    </recommendedName>
</protein>
<dbReference type="SUPFAM" id="SSF49899">
    <property type="entry name" value="Concanavalin A-like lectins/glucanases"/>
    <property type="match status" value="1"/>
</dbReference>
<dbReference type="InterPro" id="IPR013320">
    <property type="entry name" value="ConA-like_dom_sf"/>
</dbReference>
<accession>A0A814FW37</accession>
<dbReference type="Gene3D" id="3.60.10.10">
    <property type="entry name" value="Endonuclease/exonuclease/phosphatase"/>
    <property type="match status" value="1"/>
</dbReference>
<dbReference type="PANTHER" id="PTHR36688">
    <property type="entry name" value="ENDO/EXONUCLEASE/PHOSPHATASE DOMAIN-CONTAINING PROTEIN"/>
    <property type="match status" value="1"/>
</dbReference>
<dbReference type="Gene3D" id="2.60.120.200">
    <property type="match status" value="1"/>
</dbReference>
<dbReference type="PROSITE" id="PS50878">
    <property type="entry name" value="RT_POL"/>
    <property type="match status" value="1"/>
</dbReference>
<dbReference type="AlphaFoldDB" id="A0A814FW37"/>
<dbReference type="SUPFAM" id="SSF56672">
    <property type="entry name" value="DNA/RNA polymerases"/>
    <property type="match status" value="1"/>
</dbReference>
<name>A0A814FW37_ADIRI</name>
<dbReference type="InterPro" id="IPR005135">
    <property type="entry name" value="Endo/exonuclease/phosphatase"/>
</dbReference>
<dbReference type="InterPro" id="IPR052560">
    <property type="entry name" value="RdDP_mobile_element"/>
</dbReference>
<evidence type="ECO:0000313" key="3">
    <source>
        <dbReference type="Proteomes" id="UP000663828"/>
    </source>
</evidence>
<dbReference type="GO" id="GO:0003824">
    <property type="term" value="F:catalytic activity"/>
    <property type="evidence" value="ECO:0007669"/>
    <property type="project" value="InterPro"/>
</dbReference>
<dbReference type="InterPro" id="IPR043502">
    <property type="entry name" value="DNA/RNA_pol_sf"/>
</dbReference>
<dbReference type="InterPro" id="IPR000477">
    <property type="entry name" value="RT_dom"/>
</dbReference>
<dbReference type="PANTHER" id="PTHR36688:SF1">
    <property type="entry name" value="ENDONUCLEASE_EXONUCLEASE_PHOSPHATASE DOMAIN-CONTAINING PROTEIN"/>
    <property type="match status" value="1"/>
</dbReference>
<reference evidence="2" key="1">
    <citation type="submission" date="2021-02" db="EMBL/GenBank/DDBJ databases">
        <authorList>
            <person name="Nowell W R."/>
        </authorList>
    </citation>
    <scope>NUCLEOTIDE SEQUENCE</scope>
</reference>
<dbReference type="Pfam" id="PF14529">
    <property type="entry name" value="Exo_endo_phos_2"/>
    <property type="match status" value="1"/>
</dbReference>
<feature type="domain" description="Reverse transcriptase" evidence="1">
    <location>
        <begin position="458"/>
        <end position="735"/>
    </location>
</feature>
<gene>
    <name evidence="2" type="ORF">XAT740_LOCUS12424</name>
</gene>
<organism evidence="2 3">
    <name type="scientific">Adineta ricciae</name>
    <name type="common">Rotifer</name>
    <dbReference type="NCBI Taxonomy" id="249248"/>
    <lineage>
        <taxon>Eukaryota</taxon>
        <taxon>Metazoa</taxon>
        <taxon>Spiralia</taxon>
        <taxon>Gnathifera</taxon>
        <taxon>Rotifera</taxon>
        <taxon>Eurotatoria</taxon>
        <taxon>Bdelloidea</taxon>
        <taxon>Adinetida</taxon>
        <taxon>Adinetidae</taxon>
        <taxon>Adineta</taxon>
    </lineage>
</organism>
<proteinExistence type="predicted"/>
<keyword evidence="3" id="KW-1185">Reference proteome</keyword>
<dbReference type="Pfam" id="PF00078">
    <property type="entry name" value="RVT_1"/>
    <property type="match status" value="1"/>
</dbReference>
<comment type="caution">
    <text evidence="2">The sequence shown here is derived from an EMBL/GenBank/DDBJ whole genome shotgun (WGS) entry which is preliminary data.</text>
</comment>
<dbReference type="InterPro" id="IPR036691">
    <property type="entry name" value="Endo/exonu/phosph_ase_sf"/>
</dbReference>
<dbReference type="Proteomes" id="UP000663828">
    <property type="component" value="Unassembled WGS sequence"/>
</dbReference>
<evidence type="ECO:0000259" key="1">
    <source>
        <dbReference type="PROSITE" id="PS50878"/>
    </source>
</evidence>